<dbReference type="GO" id="GO:0032153">
    <property type="term" value="C:cell division site"/>
    <property type="evidence" value="ECO:0007669"/>
    <property type="project" value="TreeGrafter"/>
</dbReference>
<dbReference type="AlphaFoldDB" id="A0A7S0H3I7"/>
<dbReference type="SMART" id="SM00865">
    <property type="entry name" value="Tubulin_C"/>
    <property type="match status" value="1"/>
</dbReference>
<evidence type="ECO:0000256" key="5">
    <source>
        <dbReference type="SAM" id="SignalP"/>
    </source>
</evidence>
<proteinExistence type="inferred from homology"/>
<dbReference type="NCBIfam" id="TIGR00065">
    <property type="entry name" value="ftsZ"/>
    <property type="match status" value="1"/>
</dbReference>
<dbReference type="GO" id="GO:0005737">
    <property type="term" value="C:cytoplasm"/>
    <property type="evidence" value="ECO:0007669"/>
    <property type="project" value="TreeGrafter"/>
</dbReference>
<dbReference type="PROSITE" id="PS01134">
    <property type="entry name" value="FTSZ_1"/>
    <property type="match status" value="1"/>
</dbReference>
<protein>
    <recommendedName>
        <fullName evidence="9">Plastid division protein FtsZ</fullName>
    </recommendedName>
</protein>
<dbReference type="SUPFAM" id="SSF55307">
    <property type="entry name" value="Tubulin C-terminal domain-like"/>
    <property type="match status" value="1"/>
</dbReference>
<keyword evidence="2" id="KW-0547">Nucleotide-binding</keyword>
<dbReference type="PROSITE" id="PS00227">
    <property type="entry name" value="TUBULIN"/>
    <property type="match status" value="1"/>
</dbReference>
<evidence type="ECO:0000259" key="7">
    <source>
        <dbReference type="SMART" id="SM00865"/>
    </source>
</evidence>
<dbReference type="GO" id="GO:0051301">
    <property type="term" value="P:cell division"/>
    <property type="evidence" value="ECO:0007669"/>
    <property type="project" value="TreeGrafter"/>
</dbReference>
<feature type="compositionally biased region" description="Basic and acidic residues" evidence="4">
    <location>
        <begin position="492"/>
        <end position="501"/>
    </location>
</feature>
<dbReference type="CDD" id="cd02201">
    <property type="entry name" value="FtsZ_type1"/>
    <property type="match status" value="1"/>
</dbReference>
<dbReference type="GO" id="GO:0005874">
    <property type="term" value="C:microtubule"/>
    <property type="evidence" value="ECO:0007669"/>
    <property type="project" value="InterPro"/>
</dbReference>
<sequence length="514" mass="54782">MSAVARWRPRATMIFTALLALPSISSASVHSRATSHSCRSADIALRPRARARAARLRRIRPLYEDDKSNNGDYGSPPPPPAIDPADDINYSSPCSIKVIGIGGGGGNTVNRMISFLGSQASRNGVEFWSINTDVQALSKSLAENRIQIGPDETKGLGAGSKPEVGKMSAEESLEAIEQIVRNTDMVFVTAGMGGGTGSGAAPVVAQQAKQAGCLTVGIVTKPFHFEGRRRLRQANDAIEDLRNHVDILIVVSNDKLLEVAPSGMALNDAFACADDILRQGIVGISEIITKPGLINVDFADVNSIMSNAGLALMGIGEGAGPSRARDAALAAITSPLLDFPLRDAKGVVYTITGGPDMSLTEVNRVAEVIAEMVHPAANVIFGANTDESMGDKMKVVVVATNFESGPLDRNDEPLDPGRFKPGSAGFMAFGPGSDVGNGIPSNTFSRSPDPYSDHPKSSNQFSQSYYESPESESGYNNNADAYQEQDEEEDDPKQSNKDLGPKRGLGGWWYWWRN</sequence>
<dbReference type="InterPro" id="IPR045061">
    <property type="entry name" value="FtsZ/CetZ"/>
</dbReference>
<evidence type="ECO:0000256" key="2">
    <source>
        <dbReference type="ARBA" id="ARBA00022741"/>
    </source>
</evidence>
<feature type="region of interest" description="Disordered" evidence="4">
    <location>
        <begin position="404"/>
        <end position="506"/>
    </location>
</feature>
<evidence type="ECO:0000313" key="8">
    <source>
        <dbReference type="EMBL" id="CAD8457192.1"/>
    </source>
</evidence>
<dbReference type="PANTHER" id="PTHR30314:SF3">
    <property type="entry name" value="MITOCHONDRIAL DIVISION PROTEIN FSZA"/>
    <property type="match status" value="1"/>
</dbReference>
<dbReference type="InterPro" id="IPR018316">
    <property type="entry name" value="Tubulin/FtsZ_2-layer-sand-dom"/>
</dbReference>
<dbReference type="SUPFAM" id="SSF52490">
    <property type="entry name" value="Tubulin nucleotide-binding domain-like"/>
    <property type="match status" value="1"/>
</dbReference>
<dbReference type="InterPro" id="IPR003008">
    <property type="entry name" value="Tubulin_FtsZ_GTPase"/>
</dbReference>
<evidence type="ECO:0000256" key="1">
    <source>
        <dbReference type="ARBA" id="ARBA00009690"/>
    </source>
</evidence>
<dbReference type="GO" id="GO:0003924">
    <property type="term" value="F:GTPase activity"/>
    <property type="evidence" value="ECO:0007669"/>
    <property type="project" value="InterPro"/>
</dbReference>
<dbReference type="EMBL" id="HBEM01023737">
    <property type="protein sequence ID" value="CAD8457192.1"/>
    <property type="molecule type" value="Transcribed_RNA"/>
</dbReference>
<gene>
    <name evidence="8" type="ORF">LAMO00422_LOCUS16139</name>
</gene>
<dbReference type="PANTHER" id="PTHR30314">
    <property type="entry name" value="CELL DIVISION PROTEIN FTSZ-RELATED"/>
    <property type="match status" value="1"/>
</dbReference>
<dbReference type="PRINTS" id="PR00423">
    <property type="entry name" value="CELLDVISFTSZ"/>
</dbReference>
<keyword evidence="5" id="KW-0732">Signal</keyword>
<name>A0A7S0H3I7_9EUKA</name>
<evidence type="ECO:0000256" key="4">
    <source>
        <dbReference type="SAM" id="MobiDB-lite"/>
    </source>
</evidence>
<dbReference type="Pfam" id="PF12327">
    <property type="entry name" value="FtsZ_C"/>
    <property type="match status" value="1"/>
</dbReference>
<accession>A0A7S0H3I7</accession>
<dbReference type="PROSITE" id="PS01135">
    <property type="entry name" value="FTSZ_2"/>
    <property type="match status" value="1"/>
</dbReference>
<feature type="region of interest" description="Disordered" evidence="4">
    <location>
        <begin position="56"/>
        <end position="87"/>
    </location>
</feature>
<dbReference type="FunFam" id="3.40.50.1440:FF:000001">
    <property type="entry name" value="Cell division protein FtsZ"/>
    <property type="match status" value="1"/>
</dbReference>
<dbReference type="InterPro" id="IPR036525">
    <property type="entry name" value="Tubulin/FtsZ_GTPase_sf"/>
</dbReference>
<dbReference type="GO" id="GO:0005525">
    <property type="term" value="F:GTP binding"/>
    <property type="evidence" value="ECO:0007669"/>
    <property type="project" value="UniProtKB-KW"/>
</dbReference>
<dbReference type="Gene3D" id="3.40.50.1440">
    <property type="entry name" value="Tubulin/FtsZ, GTPase domain"/>
    <property type="match status" value="1"/>
</dbReference>
<dbReference type="InterPro" id="IPR024757">
    <property type="entry name" value="FtsZ_C"/>
</dbReference>
<dbReference type="GO" id="GO:0048285">
    <property type="term" value="P:organelle fission"/>
    <property type="evidence" value="ECO:0007669"/>
    <property type="project" value="TreeGrafter"/>
</dbReference>
<organism evidence="8">
    <name type="scientific">Amorphochlora amoebiformis</name>
    <dbReference type="NCBI Taxonomy" id="1561963"/>
    <lineage>
        <taxon>Eukaryota</taxon>
        <taxon>Sar</taxon>
        <taxon>Rhizaria</taxon>
        <taxon>Cercozoa</taxon>
        <taxon>Chlorarachniophyceae</taxon>
        <taxon>Amorphochlora</taxon>
    </lineage>
</organism>
<dbReference type="Pfam" id="PF00091">
    <property type="entry name" value="Tubulin"/>
    <property type="match status" value="1"/>
</dbReference>
<dbReference type="InterPro" id="IPR020805">
    <property type="entry name" value="Cell_div_FtsZ_CS"/>
</dbReference>
<evidence type="ECO:0008006" key="9">
    <source>
        <dbReference type="Google" id="ProtNLM"/>
    </source>
</evidence>
<dbReference type="HAMAP" id="MF_00909">
    <property type="entry name" value="FtsZ"/>
    <property type="match status" value="1"/>
</dbReference>
<dbReference type="InterPro" id="IPR017975">
    <property type="entry name" value="Tubulin_CS"/>
</dbReference>
<feature type="signal peptide" evidence="5">
    <location>
        <begin position="1"/>
        <end position="27"/>
    </location>
</feature>
<feature type="domain" description="Tubulin/FtsZ 2-layer sandwich" evidence="7">
    <location>
        <begin position="294"/>
        <end position="411"/>
    </location>
</feature>
<dbReference type="InterPro" id="IPR000158">
    <property type="entry name" value="Cell_div_FtsZ"/>
</dbReference>
<reference evidence="8" key="1">
    <citation type="submission" date="2021-01" db="EMBL/GenBank/DDBJ databases">
        <authorList>
            <person name="Corre E."/>
            <person name="Pelletier E."/>
            <person name="Niang G."/>
            <person name="Scheremetjew M."/>
            <person name="Finn R."/>
            <person name="Kale V."/>
            <person name="Holt S."/>
            <person name="Cochrane G."/>
            <person name="Meng A."/>
            <person name="Brown T."/>
            <person name="Cohen L."/>
        </authorList>
    </citation>
    <scope>NUCLEOTIDE SEQUENCE</scope>
    <source>
        <strain evidence="8">CCMP2058</strain>
    </source>
</reference>
<feature type="compositionally biased region" description="Low complexity" evidence="4">
    <location>
        <begin position="462"/>
        <end position="482"/>
    </location>
</feature>
<feature type="compositionally biased region" description="Basic and acidic residues" evidence="4">
    <location>
        <begin position="406"/>
        <end position="418"/>
    </location>
</feature>
<comment type="similarity">
    <text evidence="1">Belongs to the FtsZ family.</text>
</comment>
<dbReference type="GO" id="GO:0007017">
    <property type="term" value="P:microtubule-based process"/>
    <property type="evidence" value="ECO:0007669"/>
    <property type="project" value="InterPro"/>
</dbReference>
<dbReference type="SMART" id="SM00864">
    <property type="entry name" value="Tubulin"/>
    <property type="match status" value="1"/>
</dbReference>
<keyword evidence="3" id="KW-0342">GTP-binding</keyword>
<dbReference type="InterPro" id="IPR008280">
    <property type="entry name" value="Tub_FtsZ_C"/>
</dbReference>
<feature type="chain" id="PRO_5030573000" description="Plastid division protein FtsZ" evidence="5">
    <location>
        <begin position="28"/>
        <end position="514"/>
    </location>
</feature>
<feature type="domain" description="Tubulin/FtsZ GTPase" evidence="6">
    <location>
        <begin position="95"/>
        <end position="292"/>
    </location>
</feature>
<evidence type="ECO:0000259" key="6">
    <source>
        <dbReference type="SMART" id="SM00864"/>
    </source>
</evidence>
<evidence type="ECO:0000256" key="3">
    <source>
        <dbReference type="ARBA" id="ARBA00023134"/>
    </source>
</evidence>